<dbReference type="Proteomes" id="UP000244336">
    <property type="component" value="Chromosome 1"/>
</dbReference>
<accession>A0A2T7FEE4</accession>
<organism evidence="2 3">
    <name type="scientific">Panicum hallii var. hallii</name>
    <dbReference type="NCBI Taxonomy" id="1504633"/>
    <lineage>
        <taxon>Eukaryota</taxon>
        <taxon>Viridiplantae</taxon>
        <taxon>Streptophyta</taxon>
        <taxon>Embryophyta</taxon>
        <taxon>Tracheophyta</taxon>
        <taxon>Spermatophyta</taxon>
        <taxon>Magnoliopsida</taxon>
        <taxon>Liliopsida</taxon>
        <taxon>Poales</taxon>
        <taxon>Poaceae</taxon>
        <taxon>PACMAD clade</taxon>
        <taxon>Panicoideae</taxon>
        <taxon>Panicodae</taxon>
        <taxon>Paniceae</taxon>
        <taxon>Panicinae</taxon>
        <taxon>Panicum</taxon>
        <taxon>Panicum sect. Panicum</taxon>
    </lineage>
</organism>
<name>A0A2T7FEE4_9POAL</name>
<feature type="region of interest" description="Disordered" evidence="1">
    <location>
        <begin position="1"/>
        <end position="61"/>
    </location>
</feature>
<feature type="compositionally biased region" description="Basic residues" evidence="1">
    <location>
        <begin position="38"/>
        <end position="61"/>
    </location>
</feature>
<dbReference type="Gramene" id="PUZ78439">
    <property type="protein sequence ID" value="PUZ78439"/>
    <property type="gene ID" value="GQ55_1G452500"/>
</dbReference>
<protein>
    <submittedName>
        <fullName evidence="2">Uncharacterized protein</fullName>
    </submittedName>
</protein>
<dbReference type="AlphaFoldDB" id="A0A2T7FEE4"/>
<dbReference type="EMBL" id="CM009749">
    <property type="protein sequence ID" value="PUZ78439.1"/>
    <property type="molecule type" value="Genomic_DNA"/>
</dbReference>
<reference evidence="2 3" key="1">
    <citation type="submission" date="2018-04" db="EMBL/GenBank/DDBJ databases">
        <title>WGS assembly of Panicum hallii var. hallii HAL2.</title>
        <authorList>
            <person name="Lovell J."/>
            <person name="Jenkins J."/>
            <person name="Lowry D."/>
            <person name="Mamidi S."/>
            <person name="Sreedasyam A."/>
            <person name="Weng X."/>
            <person name="Barry K."/>
            <person name="Bonette J."/>
            <person name="Campitelli B."/>
            <person name="Daum C."/>
            <person name="Gordon S."/>
            <person name="Gould B."/>
            <person name="Lipzen A."/>
            <person name="MacQueen A."/>
            <person name="Palacio-Mejia J."/>
            <person name="Plott C."/>
            <person name="Shakirov E."/>
            <person name="Shu S."/>
            <person name="Yoshinaga Y."/>
            <person name="Zane M."/>
            <person name="Rokhsar D."/>
            <person name="Grimwood J."/>
            <person name="Schmutz J."/>
            <person name="Juenger T."/>
        </authorList>
    </citation>
    <scope>NUCLEOTIDE SEQUENCE [LARGE SCALE GENOMIC DNA]</scope>
    <source>
        <strain evidence="3">cv. HAL2</strain>
    </source>
</reference>
<evidence type="ECO:0000313" key="2">
    <source>
        <dbReference type="EMBL" id="PUZ78439.1"/>
    </source>
</evidence>
<proteinExistence type="predicted"/>
<evidence type="ECO:0000256" key="1">
    <source>
        <dbReference type="SAM" id="MobiDB-lite"/>
    </source>
</evidence>
<feature type="compositionally biased region" description="Basic residues" evidence="1">
    <location>
        <begin position="12"/>
        <end position="26"/>
    </location>
</feature>
<keyword evidence="3" id="KW-1185">Reference proteome</keyword>
<gene>
    <name evidence="2" type="ORF">GQ55_1G452500</name>
</gene>
<evidence type="ECO:0000313" key="3">
    <source>
        <dbReference type="Proteomes" id="UP000244336"/>
    </source>
</evidence>
<sequence>MAAWRRWPGSGARRRLGRGHRWRRAGRGAATATGRGAGGRRRMPRSGRCRRRRSSRRWISS</sequence>